<dbReference type="EMBL" id="DTAU01000015">
    <property type="protein sequence ID" value="HFQ78225.1"/>
    <property type="molecule type" value="Genomic_DNA"/>
</dbReference>
<dbReference type="Gene3D" id="3.40.50.300">
    <property type="entry name" value="P-loop containing nucleotide triphosphate hydrolases"/>
    <property type="match status" value="2"/>
</dbReference>
<dbReference type="InterPro" id="IPR000219">
    <property type="entry name" value="DH_dom"/>
</dbReference>
<dbReference type="Pfam" id="PF02463">
    <property type="entry name" value="SMC_N"/>
    <property type="match status" value="1"/>
</dbReference>
<dbReference type="SUPFAM" id="SSF52540">
    <property type="entry name" value="P-loop containing nucleoside triphosphate hydrolases"/>
    <property type="match status" value="1"/>
</dbReference>
<dbReference type="SMART" id="SM00382">
    <property type="entry name" value="AAA"/>
    <property type="match status" value="1"/>
</dbReference>
<dbReference type="InterPro" id="IPR003395">
    <property type="entry name" value="RecF/RecN/SMC_N"/>
</dbReference>
<dbReference type="PANTHER" id="PTHR32114">
    <property type="entry name" value="ABC TRANSPORTER ABCH.3"/>
    <property type="match status" value="1"/>
</dbReference>
<feature type="coiled-coil region" evidence="9">
    <location>
        <begin position="197"/>
        <end position="245"/>
    </location>
</feature>
<dbReference type="GO" id="GO:0005085">
    <property type="term" value="F:guanyl-nucleotide exchange factor activity"/>
    <property type="evidence" value="ECO:0007669"/>
    <property type="project" value="InterPro"/>
</dbReference>
<dbReference type="PROSITE" id="PS50010">
    <property type="entry name" value="DH_2"/>
    <property type="match status" value="1"/>
</dbReference>
<evidence type="ECO:0000256" key="4">
    <source>
        <dbReference type="ARBA" id="ARBA00022801"/>
    </source>
</evidence>
<evidence type="ECO:0000256" key="2">
    <source>
        <dbReference type="ARBA" id="ARBA00022741"/>
    </source>
</evidence>
<dbReference type="PANTHER" id="PTHR32114:SF2">
    <property type="entry name" value="ABC TRANSPORTER ABCH.3"/>
    <property type="match status" value="1"/>
</dbReference>
<accession>A0A832APZ4</accession>
<keyword evidence="4" id="KW-0378">Hydrolase</keyword>
<feature type="domain" description="DH" evidence="10">
    <location>
        <begin position="101"/>
        <end position="317"/>
    </location>
</feature>
<feature type="coiled-coil region" evidence="9">
    <location>
        <begin position="293"/>
        <end position="324"/>
    </location>
</feature>
<dbReference type="AlphaFoldDB" id="A0A832APZ4"/>
<sequence>MSNIVVIKAIKLNNVLSHEQTYIEFPLGLTALVGPNGAGKSSIIDAAIYALFINPQNIRGFRGSSKKSFLRIGSSSGYIEVELSIGGKKYVVYRGISLSKGDEAVLYEVIENEKKKVLAVGVQTVLDYVRKLLSIPSTESIRYTIISRQNEIARLIEEAPSTRKELVLKLLGLNELEKAKEVLKPYLELVKSDIKFYDSYKLELNEIREKVKALSRSIEADRVEFARLENEQKILSEEIKRYEKLIELVKLYDKLSKAIGIVKELKEVESALSLCREILSLDIENFISITNVLRDRKRDLDEALEKLKTIENEINIVLKNLELELEIQVPSSVDTKGVIEYLDELSKQIYLDRSVKQAEFNIAKNSVEIIGRSANCPLCGRELSDNLKERLLSEAKNRIDSILKELDELDKRYNKVKLYIDNVKKLEKGRLEIQVRIENNRKIIEEYMNKYREIKNSIETVISKLKSSNFFTKCLDNSNTINVVRCIHRLAIETMKIYEEKKHMLRKLFEEEITIDEVSKKYTEVKNSIAELGFDINKININEIEARYKECLNKFNEVSMRMGQIKGRIESYLKMQEEFSKKEREIEEKLNQLKKSIEIYPVLDFMVNKLLGKDGLLAKILTQESRRLIERYTNAILKELDMGFRIRIDEEFDISVHTPFGELDIRSLSGGEMVSLAIALRIALAYTVFGRLPGFFILDEPTQFLDRDRRRSVFEIIKKLSERVPQVIVITHDVEVEELADKVVYVSKEGGRSIVREISELEKITETV</sequence>
<comment type="caution">
    <text evidence="11">The sequence shown here is derived from an EMBL/GenBank/DDBJ whole genome shotgun (WGS) entry which is preliminary data.</text>
</comment>
<dbReference type="InterPro" id="IPR038729">
    <property type="entry name" value="Rad50/SbcC_AAA"/>
</dbReference>
<name>A0A832APZ4_9CREN</name>
<dbReference type="GO" id="GO:0046872">
    <property type="term" value="F:metal ion binding"/>
    <property type="evidence" value="ECO:0007669"/>
    <property type="project" value="UniProtKB-KW"/>
</dbReference>
<gene>
    <name evidence="11" type="ORF">ENT99_00790</name>
</gene>
<dbReference type="GO" id="GO:0005524">
    <property type="term" value="F:ATP binding"/>
    <property type="evidence" value="ECO:0007669"/>
    <property type="project" value="UniProtKB-KW"/>
</dbReference>
<proteinExistence type="predicted"/>
<dbReference type="Pfam" id="PF13476">
    <property type="entry name" value="AAA_23"/>
    <property type="match status" value="1"/>
</dbReference>
<feature type="coiled-coil region" evidence="9">
    <location>
        <begin position="437"/>
        <end position="464"/>
    </location>
</feature>
<keyword evidence="1" id="KW-0479">Metal-binding</keyword>
<evidence type="ECO:0000313" key="11">
    <source>
        <dbReference type="EMBL" id="HFQ78225.1"/>
    </source>
</evidence>
<dbReference type="Gene3D" id="1.10.287.510">
    <property type="entry name" value="Helix hairpin bin"/>
    <property type="match status" value="1"/>
</dbReference>
<keyword evidence="2" id="KW-0547">Nucleotide-binding</keyword>
<keyword evidence="3" id="KW-0227">DNA damage</keyword>
<dbReference type="InterPro" id="IPR027417">
    <property type="entry name" value="P-loop_NTPase"/>
</dbReference>
<organism evidence="11">
    <name type="scientific">Ignisphaera aggregans</name>
    <dbReference type="NCBI Taxonomy" id="334771"/>
    <lineage>
        <taxon>Archaea</taxon>
        <taxon>Thermoproteota</taxon>
        <taxon>Thermoprotei</taxon>
        <taxon>Desulfurococcales</taxon>
        <taxon>Desulfurococcaceae</taxon>
        <taxon>Ignisphaera</taxon>
    </lineage>
</organism>
<keyword evidence="5" id="KW-0862">Zinc</keyword>
<reference evidence="11" key="1">
    <citation type="journal article" date="2020" name="mSystems">
        <title>Genome- and Community-Level Interaction Insights into Carbon Utilization and Element Cycling Functions of Hydrothermarchaeota in Hydrothermal Sediment.</title>
        <authorList>
            <person name="Zhou Z."/>
            <person name="Liu Y."/>
            <person name="Xu W."/>
            <person name="Pan J."/>
            <person name="Luo Z.H."/>
            <person name="Li M."/>
        </authorList>
    </citation>
    <scope>NUCLEOTIDE SEQUENCE</scope>
    <source>
        <strain evidence="11">SpSt-629</strain>
    </source>
</reference>
<dbReference type="Pfam" id="PF04423">
    <property type="entry name" value="Rad50_zn_hook"/>
    <property type="match status" value="1"/>
</dbReference>
<keyword evidence="7 9" id="KW-0175">Coiled coil</keyword>
<keyword evidence="8" id="KW-0234">DNA repair</keyword>
<evidence type="ECO:0000256" key="5">
    <source>
        <dbReference type="ARBA" id="ARBA00022833"/>
    </source>
</evidence>
<evidence type="ECO:0000256" key="7">
    <source>
        <dbReference type="ARBA" id="ARBA00023054"/>
    </source>
</evidence>
<evidence type="ECO:0000256" key="3">
    <source>
        <dbReference type="ARBA" id="ARBA00022763"/>
    </source>
</evidence>
<protein>
    <submittedName>
        <fullName evidence="11">SMC family ATPase</fullName>
    </submittedName>
</protein>
<evidence type="ECO:0000256" key="6">
    <source>
        <dbReference type="ARBA" id="ARBA00022840"/>
    </source>
</evidence>
<evidence type="ECO:0000256" key="1">
    <source>
        <dbReference type="ARBA" id="ARBA00022723"/>
    </source>
</evidence>
<keyword evidence="6" id="KW-0067">ATP-binding</keyword>
<dbReference type="InterPro" id="IPR003593">
    <property type="entry name" value="AAA+_ATPase"/>
</dbReference>
<evidence type="ECO:0000256" key="8">
    <source>
        <dbReference type="ARBA" id="ARBA00023204"/>
    </source>
</evidence>
<evidence type="ECO:0000259" key="10">
    <source>
        <dbReference type="PROSITE" id="PS50010"/>
    </source>
</evidence>
<dbReference type="InterPro" id="IPR013134">
    <property type="entry name" value="Zn_hook_RAD50"/>
</dbReference>
<evidence type="ECO:0000256" key="9">
    <source>
        <dbReference type="SAM" id="Coils"/>
    </source>
</evidence>
<dbReference type="GO" id="GO:0016887">
    <property type="term" value="F:ATP hydrolysis activity"/>
    <property type="evidence" value="ECO:0007669"/>
    <property type="project" value="InterPro"/>
</dbReference>
<dbReference type="GO" id="GO:0006302">
    <property type="term" value="P:double-strand break repair"/>
    <property type="evidence" value="ECO:0007669"/>
    <property type="project" value="InterPro"/>
</dbReference>